<proteinExistence type="predicted"/>
<dbReference type="EMBL" id="PPTO01000011">
    <property type="protein sequence ID" value="RDB57764.1"/>
    <property type="molecule type" value="Genomic_DNA"/>
</dbReference>
<dbReference type="AlphaFoldDB" id="A0A369LF09"/>
<sequence length="103" mass="11865">MKLKATFVPAFSRDLKRIGKRGLDERELLKVINLILENTPAAIDELRRRHRMHTLVGKWKGNNECHVANAGDWLIVWKVCDGVAFFQRTGSHDEIFSSRPPLK</sequence>
<accession>A0A369LF09</accession>
<evidence type="ECO:0000313" key="4">
    <source>
        <dbReference type="Proteomes" id="UP000253975"/>
    </source>
</evidence>
<dbReference type="PANTHER" id="PTHR40588">
    <property type="entry name" value="MRNA INTERFERASE TOXIN YAFQ"/>
    <property type="match status" value="1"/>
</dbReference>
<dbReference type="PIRSF" id="PIRSF006156">
    <property type="entry name" value="YafQ"/>
    <property type="match status" value="1"/>
</dbReference>
<dbReference type="GO" id="GO:0004521">
    <property type="term" value="F:RNA endonuclease activity"/>
    <property type="evidence" value="ECO:0007669"/>
    <property type="project" value="TreeGrafter"/>
</dbReference>
<dbReference type="InterPro" id="IPR007712">
    <property type="entry name" value="RelE/ParE_toxin"/>
</dbReference>
<reference evidence="3 4" key="1">
    <citation type="journal article" date="2018" name="Elife">
        <title>Discovery and characterization of a prevalent human gut bacterial enzyme sufficient for the inactivation of a family of plant toxins.</title>
        <authorList>
            <person name="Koppel N."/>
            <person name="Bisanz J.E."/>
            <person name="Pandelia M.E."/>
            <person name="Turnbaugh P.J."/>
            <person name="Balskus E.P."/>
        </authorList>
    </citation>
    <scope>NUCLEOTIDE SEQUENCE [LARGE SCALE GENOMIC DNA]</scope>
    <source>
        <strain evidence="3 4">OB21 GAM31</strain>
    </source>
</reference>
<evidence type="ECO:0000313" key="3">
    <source>
        <dbReference type="EMBL" id="RDB57764.1"/>
    </source>
</evidence>
<dbReference type="GO" id="GO:0006415">
    <property type="term" value="P:translational termination"/>
    <property type="evidence" value="ECO:0007669"/>
    <property type="project" value="TreeGrafter"/>
</dbReference>
<dbReference type="InterPro" id="IPR004386">
    <property type="entry name" value="Toxin_YafQ-like"/>
</dbReference>
<organism evidence="3 4">
    <name type="scientific">Slackia isoflavoniconvertens</name>
    <dbReference type="NCBI Taxonomy" id="572010"/>
    <lineage>
        <taxon>Bacteria</taxon>
        <taxon>Bacillati</taxon>
        <taxon>Actinomycetota</taxon>
        <taxon>Coriobacteriia</taxon>
        <taxon>Eggerthellales</taxon>
        <taxon>Eggerthellaceae</taxon>
        <taxon>Slackia</taxon>
    </lineage>
</organism>
<gene>
    <name evidence="3" type="ORF">C1881_07210</name>
</gene>
<protein>
    <submittedName>
        <fullName evidence="3">Type II toxin-antitoxin system YafQ family toxin</fullName>
    </submittedName>
</protein>
<dbReference type="SUPFAM" id="SSF143011">
    <property type="entry name" value="RelE-like"/>
    <property type="match status" value="1"/>
</dbReference>
<dbReference type="GO" id="GO:0006402">
    <property type="term" value="P:mRNA catabolic process"/>
    <property type="evidence" value="ECO:0007669"/>
    <property type="project" value="TreeGrafter"/>
</dbReference>
<evidence type="ECO:0000256" key="1">
    <source>
        <dbReference type="ARBA" id="ARBA00022649"/>
    </source>
</evidence>
<evidence type="ECO:0000256" key="2">
    <source>
        <dbReference type="PIRSR" id="PIRSR006156-1"/>
    </source>
</evidence>
<keyword evidence="1" id="KW-1277">Toxin-antitoxin system</keyword>
<feature type="active site" description="Proton donor" evidence="2">
    <location>
        <position position="92"/>
    </location>
</feature>
<dbReference type="Pfam" id="PF15738">
    <property type="entry name" value="YafQ_toxin"/>
    <property type="match status" value="1"/>
</dbReference>
<dbReference type="PANTHER" id="PTHR40588:SF1">
    <property type="entry name" value="MRNA INTERFERASE TOXIN YAFQ"/>
    <property type="match status" value="1"/>
</dbReference>
<dbReference type="Gene3D" id="3.30.2310.20">
    <property type="entry name" value="RelE-like"/>
    <property type="match status" value="1"/>
</dbReference>
<dbReference type="InterPro" id="IPR035093">
    <property type="entry name" value="RelE/ParE_toxin_dom_sf"/>
</dbReference>
<dbReference type="RefSeq" id="WP_114615855.1">
    <property type="nucleotide sequence ID" value="NZ_PPTO01000011.1"/>
</dbReference>
<name>A0A369LF09_9ACTN</name>
<dbReference type="Proteomes" id="UP000253975">
    <property type="component" value="Unassembled WGS sequence"/>
</dbReference>
<dbReference type="NCBIfam" id="TIGR02385">
    <property type="entry name" value="RelE_StbE"/>
    <property type="match status" value="1"/>
</dbReference>
<comment type="caution">
    <text evidence="3">The sequence shown here is derived from an EMBL/GenBank/DDBJ whole genome shotgun (WGS) entry which is preliminary data.</text>
</comment>